<organism evidence="1 2">
    <name type="scientific">Smallanthus sonchifolius</name>
    <dbReference type="NCBI Taxonomy" id="185202"/>
    <lineage>
        <taxon>Eukaryota</taxon>
        <taxon>Viridiplantae</taxon>
        <taxon>Streptophyta</taxon>
        <taxon>Embryophyta</taxon>
        <taxon>Tracheophyta</taxon>
        <taxon>Spermatophyta</taxon>
        <taxon>Magnoliopsida</taxon>
        <taxon>eudicotyledons</taxon>
        <taxon>Gunneridae</taxon>
        <taxon>Pentapetalae</taxon>
        <taxon>asterids</taxon>
        <taxon>campanulids</taxon>
        <taxon>Asterales</taxon>
        <taxon>Asteraceae</taxon>
        <taxon>Asteroideae</taxon>
        <taxon>Heliantheae alliance</taxon>
        <taxon>Millerieae</taxon>
        <taxon>Smallanthus</taxon>
    </lineage>
</organism>
<name>A0ACB9K909_9ASTR</name>
<evidence type="ECO:0000313" key="2">
    <source>
        <dbReference type="Proteomes" id="UP001056120"/>
    </source>
</evidence>
<dbReference type="EMBL" id="CM042018">
    <property type="protein sequence ID" value="KAI3828680.1"/>
    <property type="molecule type" value="Genomic_DNA"/>
</dbReference>
<comment type="caution">
    <text evidence="1">The sequence shown here is derived from an EMBL/GenBank/DDBJ whole genome shotgun (WGS) entry which is preliminary data.</text>
</comment>
<accession>A0ACB9K909</accession>
<protein>
    <submittedName>
        <fullName evidence="1">Uncharacterized protein</fullName>
    </submittedName>
</protein>
<keyword evidence="2" id="KW-1185">Reference proteome</keyword>
<reference evidence="1 2" key="2">
    <citation type="journal article" date="2022" name="Mol. Ecol. Resour.">
        <title>The genomes of chicory, endive, great burdock and yacon provide insights into Asteraceae paleo-polyploidization history and plant inulin production.</title>
        <authorList>
            <person name="Fan W."/>
            <person name="Wang S."/>
            <person name="Wang H."/>
            <person name="Wang A."/>
            <person name="Jiang F."/>
            <person name="Liu H."/>
            <person name="Zhao H."/>
            <person name="Xu D."/>
            <person name="Zhang Y."/>
        </authorList>
    </citation>
    <scope>NUCLEOTIDE SEQUENCE [LARGE SCALE GENOMIC DNA]</scope>
    <source>
        <strain evidence="2">cv. Yunnan</strain>
        <tissue evidence="1">Leaves</tissue>
    </source>
</reference>
<gene>
    <name evidence="1" type="ORF">L1987_02788</name>
</gene>
<evidence type="ECO:0000313" key="1">
    <source>
        <dbReference type="EMBL" id="KAI3828680.1"/>
    </source>
</evidence>
<proteinExistence type="predicted"/>
<sequence>MGNNNQNRCLIPLCFTKSLVLYPWGFGISRISSTNLPIDIGMLSQISFSNLHALLLHSGQKVERFDHLRYLPILLFSLIEHN</sequence>
<reference evidence="2" key="1">
    <citation type="journal article" date="2022" name="Mol. Ecol. Resour.">
        <title>The genomes of chicory, endive, great burdock and yacon provide insights into Asteraceae palaeo-polyploidization history and plant inulin production.</title>
        <authorList>
            <person name="Fan W."/>
            <person name="Wang S."/>
            <person name="Wang H."/>
            <person name="Wang A."/>
            <person name="Jiang F."/>
            <person name="Liu H."/>
            <person name="Zhao H."/>
            <person name="Xu D."/>
            <person name="Zhang Y."/>
        </authorList>
    </citation>
    <scope>NUCLEOTIDE SEQUENCE [LARGE SCALE GENOMIC DNA]</scope>
    <source>
        <strain evidence="2">cv. Yunnan</strain>
    </source>
</reference>
<dbReference type="Proteomes" id="UP001056120">
    <property type="component" value="Linkage Group LG01"/>
</dbReference>